<proteinExistence type="predicted"/>
<reference evidence="3" key="1">
    <citation type="submission" date="2016-10" db="EMBL/GenBank/DDBJ databases">
        <authorList>
            <person name="Varghese N."/>
            <person name="Submissions S."/>
        </authorList>
    </citation>
    <scope>NUCLEOTIDE SEQUENCE [LARGE SCALE GENOMIC DNA]</scope>
    <source>
        <strain evidence="3">CCM 7469</strain>
    </source>
</reference>
<feature type="region of interest" description="Disordered" evidence="1">
    <location>
        <begin position="208"/>
        <end position="229"/>
    </location>
</feature>
<accession>A0A1G8M800</accession>
<name>A0A1G8M800_9PSED</name>
<feature type="compositionally biased region" description="Basic and acidic residues" evidence="1">
    <location>
        <begin position="208"/>
        <end position="222"/>
    </location>
</feature>
<evidence type="ECO:0000313" key="2">
    <source>
        <dbReference type="EMBL" id="SDI64015.1"/>
    </source>
</evidence>
<dbReference type="AlphaFoldDB" id="A0A1G8M800"/>
<dbReference type="OrthoDB" id="7054664at2"/>
<keyword evidence="3" id="KW-1185">Reference proteome</keyword>
<dbReference type="RefSeq" id="WP_139199121.1">
    <property type="nucleotide sequence ID" value="NZ_FNDS01000014.1"/>
</dbReference>
<evidence type="ECO:0000313" key="3">
    <source>
        <dbReference type="Proteomes" id="UP000199636"/>
    </source>
</evidence>
<dbReference type="EMBL" id="FNDS01000014">
    <property type="protein sequence ID" value="SDI64015.1"/>
    <property type="molecule type" value="Genomic_DNA"/>
</dbReference>
<evidence type="ECO:0000256" key="1">
    <source>
        <dbReference type="SAM" id="MobiDB-lite"/>
    </source>
</evidence>
<organism evidence="2 3">
    <name type="scientific">Pseudomonas panipatensis</name>
    <dbReference type="NCBI Taxonomy" id="428992"/>
    <lineage>
        <taxon>Bacteria</taxon>
        <taxon>Pseudomonadati</taxon>
        <taxon>Pseudomonadota</taxon>
        <taxon>Gammaproteobacteria</taxon>
        <taxon>Pseudomonadales</taxon>
        <taxon>Pseudomonadaceae</taxon>
        <taxon>Pseudomonas</taxon>
    </lineage>
</organism>
<protein>
    <submittedName>
        <fullName evidence="2">Uncharacterized protein</fullName>
    </submittedName>
</protein>
<dbReference type="STRING" id="428992.SAMN05216272_1143"/>
<gene>
    <name evidence="2" type="ORF">SAMN05216272_1143</name>
</gene>
<sequence length="229" mass="24894">MSQAVRIKEARGSQVISLLVLIVLALYWQGGMAGSAPAAEKSSADSGVRGASNGSVDELDLEKYLSDDGYVAFDVDIDGDGVLDKVISSAPNSGNELIFFKQGPKGPKKVLTTINLTEDGGRVLDRVSQEFPVPPSKDLMSIRTYFSKEDNSAIYYISFLSGRWMLTRAIYEVSDWRESSAKAYLCEVAQNISMRSLLMDGVRVKQAPEHPAKSRACKEKSAAQDSGVQ</sequence>
<dbReference type="Proteomes" id="UP000199636">
    <property type="component" value="Unassembled WGS sequence"/>
</dbReference>